<dbReference type="SMART" id="SM00421">
    <property type="entry name" value="HTH_LUXR"/>
    <property type="match status" value="1"/>
</dbReference>
<evidence type="ECO:0000256" key="3">
    <source>
        <dbReference type="ARBA" id="ARBA00023125"/>
    </source>
</evidence>
<dbReference type="InterPro" id="IPR001789">
    <property type="entry name" value="Sig_transdc_resp-reg_receiver"/>
</dbReference>
<feature type="domain" description="Response regulatory" evidence="7">
    <location>
        <begin position="1"/>
        <end position="116"/>
    </location>
</feature>
<dbReference type="SUPFAM" id="SSF46894">
    <property type="entry name" value="C-terminal effector domain of the bipartite response regulators"/>
    <property type="match status" value="1"/>
</dbReference>
<dbReference type="AlphaFoldDB" id="A0A2W2D7K6"/>
<protein>
    <submittedName>
        <fullName evidence="8">DNA-binding response regulator</fullName>
    </submittedName>
</protein>
<evidence type="ECO:0000259" key="6">
    <source>
        <dbReference type="PROSITE" id="PS50043"/>
    </source>
</evidence>
<name>A0A2W2D7K6_9ACTN</name>
<comment type="caution">
    <text evidence="8">The sequence shown here is derived from an EMBL/GenBank/DDBJ whole genome shotgun (WGS) entry which is preliminary data.</text>
</comment>
<accession>A0A2W2D7K6</accession>
<proteinExistence type="predicted"/>
<dbReference type="PRINTS" id="PR00038">
    <property type="entry name" value="HTHLUXR"/>
</dbReference>
<dbReference type="InterPro" id="IPR058245">
    <property type="entry name" value="NreC/VraR/RcsB-like_REC"/>
</dbReference>
<dbReference type="InterPro" id="IPR039420">
    <property type="entry name" value="WalR-like"/>
</dbReference>
<dbReference type="GO" id="GO:0003677">
    <property type="term" value="F:DNA binding"/>
    <property type="evidence" value="ECO:0007669"/>
    <property type="project" value="UniProtKB-KW"/>
</dbReference>
<dbReference type="InterPro" id="IPR011006">
    <property type="entry name" value="CheY-like_superfamily"/>
</dbReference>
<dbReference type="SUPFAM" id="SSF52172">
    <property type="entry name" value="CheY-like"/>
    <property type="match status" value="1"/>
</dbReference>
<dbReference type="CDD" id="cd17535">
    <property type="entry name" value="REC_NarL-like"/>
    <property type="match status" value="1"/>
</dbReference>
<keyword evidence="9" id="KW-1185">Reference proteome</keyword>
<sequence length="215" mass="22624">MGLADDQPLVRSGIAMLLAAERDIAVVGECADGAAAVELARRERPDVVLMDVRMPGTDGVTATRDITAEGAGVRVLVLTTYHVDDAVRAALRAGASGFLLKDAAPDELTMAVRAVAAGEAWLDPAVTRSLLTEFAALGDHRRPVPGELGRLTDRERQVLVQMAYGLSNAEIAARLHIGDATVKTHVGRVLMKLGLRDRAQAVAAAYRGGLMPPTG</sequence>
<keyword evidence="4" id="KW-0804">Transcription</keyword>
<dbReference type="PANTHER" id="PTHR43214:SF24">
    <property type="entry name" value="TRANSCRIPTIONAL REGULATORY PROTEIN NARL-RELATED"/>
    <property type="match status" value="1"/>
</dbReference>
<dbReference type="OrthoDB" id="9808843at2"/>
<dbReference type="Pfam" id="PF00196">
    <property type="entry name" value="GerE"/>
    <property type="match status" value="1"/>
</dbReference>
<evidence type="ECO:0000259" key="7">
    <source>
        <dbReference type="PROSITE" id="PS50110"/>
    </source>
</evidence>
<dbReference type="PROSITE" id="PS00622">
    <property type="entry name" value="HTH_LUXR_1"/>
    <property type="match status" value="1"/>
</dbReference>
<evidence type="ECO:0000256" key="4">
    <source>
        <dbReference type="ARBA" id="ARBA00023163"/>
    </source>
</evidence>
<feature type="modified residue" description="4-aspartylphosphate" evidence="5">
    <location>
        <position position="51"/>
    </location>
</feature>
<dbReference type="InterPro" id="IPR016032">
    <property type="entry name" value="Sig_transdc_resp-reg_C-effctor"/>
</dbReference>
<evidence type="ECO:0000313" key="9">
    <source>
        <dbReference type="Proteomes" id="UP000248924"/>
    </source>
</evidence>
<dbReference type="Pfam" id="PF00072">
    <property type="entry name" value="Response_reg"/>
    <property type="match status" value="1"/>
</dbReference>
<gene>
    <name evidence="8" type="ORF">C1I95_30400</name>
</gene>
<keyword evidence="3 8" id="KW-0238">DNA-binding</keyword>
<feature type="domain" description="HTH luxR-type" evidence="6">
    <location>
        <begin position="144"/>
        <end position="209"/>
    </location>
</feature>
<evidence type="ECO:0000256" key="5">
    <source>
        <dbReference type="PROSITE-ProRule" id="PRU00169"/>
    </source>
</evidence>
<dbReference type="PROSITE" id="PS50110">
    <property type="entry name" value="RESPONSE_REGULATORY"/>
    <property type="match status" value="1"/>
</dbReference>
<dbReference type="Gene3D" id="3.40.50.2300">
    <property type="match status" value="1"/>
</dbReference>
<organism evidence="8 9">
    <name type="scientific">Micromonospora craterilacus</name>
    <dbReference type="NCBI Taxonomy" id="1655439"/>
    <lineage>
        <taxon>Bacteria</taxon>
        <taxon>Bacillati</taxon>
        <taxon>Actinomycetota</taxon>
        <taxon>Actinomycetes</taxon>
        <taxon>Micromonosporales</taxon>
        <taxon>Micromonosporaceae</taxon>
        <taxon>Micromonospora</taxon>
    </lineage>
</organism>
<dbReference type="CDD" id="cd06170">
    <property type="entry name" value="LuxR_C_like"/>
    <property type="match status" value="1"/>
</dbReference>
<keyword evidence="1 5" id="KW-0597">Phosphoprotein</keyword>
<dbReference type="GO" id="GO:0000160">
    <property type="term" value="P:phosphorelay signal transduction system"/>
    <property type="evidence" value="ECO:0007669"/>
    <property type="project" value="InterPro"/>
</dbReference>
<dbReference type="Proteomes" id="UP000248924">
    <property type="component" value="Unassembled WGS sequence"/>
</dbReference>
<dbReference type="SMART" id="SM00448">
    <property type="entry name" value="REC"/>
    <property type="match status" value="1"/>
</dbReference>
<keyword evidence="2" id="KW-0805">Transcription regulation</keyword>
<evidence type="ECO:0000256" key="2">
    <source>
        <dbReference type="ARBA" id="ARBA00023015"/>
    </source>
</evidence>
<dbReference type="GO" id="GO:0006355">
    <property type="term" value="P:regulation of DNA-templated transcription"/>
    <property type="evidence" value="ECO:0007669"/>
    <property type="project" value="InterPro"/>
</dbReference>
<evidence type="ECO:0000313" key="8">
    <source>
        <dbReference type="EMBL" id="PZG08002.1"/>
    </source>
</evidence>
<evidence type="ECO:0000256" key="1">
    <source>
        <dbReference type="ARBA" id="ARBA00022553"/>
    </source>
</evidence>
<dbReference type="PANTHER" id="PTHR43214">
    <property type="entry name" value="TWO-COMPONENT RESPONSE REGULATOR"/>
    <property type="match status" value="1"/>
</dbReference>
<dbReference type="PROSITE" id="PS50043">
    <property type="entry name" value="HTH_LUXR_2"/>
    <property type="match status" value="1"/>
</dbReference>
<reference evidence="8 9" key="1">
    <citation type="submission" date="2018-01" db="EMBL/GenBank/DDBJ databases">
        <title>Draft genome sequence of Jishengella sp. NA12.</title>
        <authorList>
            <person name="Sahin N."/>
            <person name="Ay H."/>
            <person name="Saygin H."/>
        </authorList>
    </citation>
    <scope>NUCLEOTIDE SEQUENCE [LARGE SCALE GENOMIC DNA]</scope>
    <source>
        <strain evidence="8 9">NA12</strain>
    </source>
</reference>
<dbReference type="InterPro" id="IPR000792">
    <property type="entry name" value="Tscrpt_reg_LuxR_C"/>
</dbReference>
<dbReference type="EMBL" id="POTY01000303">
    <property type="protein sequence ID" value="PZG08002.1"/>
    <property type="molecule type" value="Genomic_DNA"/>
</dbReference>